<reference evidence="1" key="1">
    <citation type="submission" date="2014-11" db="EMBL/GenBank/DDBJ databases">
        <authorList>
            <person name="Amaro Gonzalez C."/>
        </authorList>
    </citation>
    <scope>NUCLEOTIDE SEQUENCE</scope>
</reference>
<accession>A0A0E9PPW2</accession>
<sequence length="20" mass="2416">MLCMFSLIYPVRHLMTCFPI</sequence>
<name>A0A0E9PPW2_ANGAN</name>
<evidence type="ECO:0000313" key="1">
    <source>
        <dbReference type="EMBL" id="JAH06554.1"/>
    </source>
</evidence>
<organism evidence="1">
    <name type="scientific">Anguilla anguilla</name>
    <name type="common">European freshwater eel</name>
    <name type="synonym">Muraena anguilla</name>
    <dbReference type="NCBI Taxonomy" id="7936"/>
    <lineage>
        <taxon>Eukaryota</taxon>
        <taxon>Metazoa</taxon>
        <taxon>Chordata</taxon>
        <taxon>Craniata</taxon>
        <taxon>Vertebrata</taxon>
        <taxon>Euteleostomi</taxon>
        <taxon>Actinopterygii</taxon>
        <taxon>Neopterygii</taxon>
        <taxon>Teleostei</taxon>
        <taxon>Anguilliformes</taxon>
        <taxon>Anguillidae</taxon>
        <taxon>Anguilla</taxon>
    </lineage>
</organism>
<reference evidence="1" key="2">
    <citation type="journal article" date="2015" name="Fish Shellfish Immunol.">
        <title>Early steps in the European eel (Anguilla anguilla)-Vibrio vulnificus interaction in the gills: Role of the RtxA13 toxin.</title>
        <authorList>
            <person name="Callol A."/>
            <person name="Pajuelo D."/>
            <person name="Ebbesson L."/>
            <person name="Teles M."/>
            <person name="MacKenzie S."/>
            <person name="Amaro C."/>
        </authorList>
    </citation>
    <scope>NUCLEOTIDE SEQUENCE</scope>
</reference>
<protein>
    <submittedName>
        <fullName evidence="1">Uncharacterized protein</fullName>
    </submittedName>
</protein>
<dbReference type="EMBL" id="GBXM01102023">
    <property type="protein sequence ID" value="JAH06554.1"/>
    <property type="molecule type" value="Transcribed_RNA"/>
</dbReference>
<dbReference type="AlphaFoldDB" id="A0A0E9PPW2"/>
<proteinExistence type="predicted"/>